<name>A0A643F7T7_IDEDE</name>
<comment type="caution">
    <text evidence="5">The sequence shown here is derived from an EMBL/GenBank/DDBJ whole genome shotgun (WGS) entry which is preliminary data.</text>
</comment>
<evidence type="ECO:0000313" key="5">
    <source>
        <dbReference type="EMBL" id="KAB0576772.1"/>
    </source>
</evidence>
<accession>A0A643F7T7</accession>
<dbReference type="Pfam" id="PF12833">
    <property type="entry name" value="HTH_18"/>
    <property type="match status" value="1"/>
</dbReference>
<dbReference type="InterPro" id="IPR009057">
    <property type="entry name" value="Homeodomain-like_sf"/>
</dbReference>
<protein>
    <submittedName>
        <fullName evidence="5">Helix-turn-helix domain-containing protein</fullName>
    </submittedName>
</protein>
<proteinExistence type="predicted"/>
<keyword evidence="3" id="KW-0804">Transcription</keyword>
<dbReference type="GO" id="GO:0005829">
    <property type="term" value="C:cytosol"/>
    <property type="evidence" value="ECO:0007669"/>
    <property type="project" value="TreeGrafter"/>
</dbReference>
<dbReference type="PANTHER" id="PTHR47894:SF1">
    <property type="entry name" value="HTH-TYPE TRANSCRIPTIONAL REGULATOR VQSM"/>
    <property type="match status" value="1"/>
</dbReference>
<organism evidence="5 6">
    <name type="scientific">Ideonella dechloratans</name>
    <dbReference type="NCBI Taxonomy" id="36863"/>
    <lineage>
        <taxon>Bacteria</taxon>
        <taxon>Pseudomonadati</taxon>
        <taxon>Pseudomonadota</taxon>
        <taxon>Betaproteobacteria</taxon>
        <taxon>Burkholderiales</taxon>
        <taxon>Sphaerotilaceae</taxon>
        <taxon>Ideonella</taxon>
    </lineage>
</organism>
<evidence type="ECO:0000256" key="3">
    <source>
        <dbReference type="ARBA" id="ARBA00023163"/>
    </source>
</evidence>
<keyword evidence="2" id="KW-0238">DNA-binding</keyword>
<dbReference type="InterPro" id="IPR018060">
    <property type="entry name" value="HTH_AraC"/>
</dbReference>
<evidence type="ECO:0000313" key="6">
    <source>
        <dbReference type="Proteomes" id="UP000430120"/>
    </source>
</evidence>
<dbReference type="EMBL" id="VZPB01000054">
    <property type="protein sequence ID" value="KAB0576772.1"/>
    <property type="molecule type" value="Genomic_DNA"/>
</dbReference>
<dbReference type="Gene3D" id="1.10.10.60">
    <property type="entry name" value="Homeodomain-like"/>
    <property type="match status" value="1"/>
</dbReference>
<feature type="domain" description="HTH araC/xylS-type" evidence="4">
    <location>
        <begin position="274"/>
        <end position="372"/>
    </location>
</feature>
<sequence length="373" mass="39916">MSLALATDDRSQAADAAARLHGLPSARLARVALAYAQPALDALAEAGLAPAALRLEPPLSTPLPDPLPALHYMALLEAAAAQGAGEDLGLRVGARMRTASFVAYGHVVLSSPDFSAAMAQTQRYEGLAHDLGRSELQVEDGQAHYLWHCPWLLRQPGRQVCESVMAGIFVFVRWLAQRPLPLQALAFPHPAPSPAARARLDDFFGVAVQFGAPVTRACFDARLLAEPIPSADASLLPLLQQHAEALLSARQTGLHGLHSLPPSGVSPPAEPLGEQVRRQIAERLAQDGARMAEVAQALGLSPRTLQRRLAALGTPFQALLDGVRRELAQRYVADPALSLTEIAFLLGYAEQSSFTHAFKAWFGLPPQAARRRG</sequence>
<dbReference type="Pfam" id="PF12625">
    <property type="entry name" value="Arabinose_bd"/>
    <property type="match status" value="1"/>
</dbReference>
<dbReference type="PANTHER" id="PTHR47894">
    <property type="entry name" value="HTH-TYPE TRANSCRIPTIONAL REGULATOR GADX"/>
    <property type="match status" value="1"/>
</dbReference>
<evidence type="ECO:0000256" key="1">
    <source>
        <dbReference type="ARBA" id="ARBA00023015"/>
    </source>
</evidence>
<gene>
    <name evidence="5" type="ORF">F7Q92_17390</name>
</gene>
<dbReference type="OrthoDB" id="6506763at2"/>
<evidence type="ECO:0000259" key="4">
    <source>
        <dbReference type="PROSITE" id="PS01124"/>
    </source>
</evidence>
<dbReference type="SUPFAM" id="SSF46689">
    <property type="entry name" value="Homeodomain-like"/>
    <property type="match status" value="2"/>
</dbReference>
<evidence type="ECO:0000256" key="2">
    <source>
        <dbReference type="ARBA" id="ARBA00023125"/>
    </source>
</evidence>
<dbReference type="GO" id="GO:0003700">
    <property type="term" value="F:DNA-binding transcription factor activity"/>
    <property type="evidence" value="ECO:0007669"/>
    <property type="project" value="InterPro"/>
</dbReference>
<dbReference type="PROSITE" id="PS01124">
    <property type="entry name" value="HTH_ARAC_FAMILY_2"/>
    <property type="match status" value="1"/>
</dbReference>
<keyword evidence="1" id="KW-0805">Transcription regulation</keyword>
<dbReference type="SMART" id="SM00342">
    <property type="entry name" value="HTH_ARAC"/>
    <property type="match status" value="1"/>
</dbReference>
<keyword evidence="6" id="KW-1185">Reference proteome</keyword>
<dbReference type="AlphaFoldDB" id="A0A643F7T7"/>
<dbReference type="RefSeq" id="WP_151125361.1">
    <property type="nucleotide sequence ID" value="NZ_CP088081.1"/>
</dbReference>
<dbReference type="GO" id="GO:0000976">
    <property type="term" value="F:transcription cis-regulatory region binding"/>
    <property type="evidence" value="ECO:0007669"/>
    <property type="project" value="TreeGrafter"/>
</dbReference>
<dbReference type="InterPro" id="IPR032687">
    <property type="entry name" value="AraC-type_N"/>
</dbReference>
<dbReference type="Proteomes" id="UP000430120">
    <property type="component" value="Unassembled WGS sequence"/>
</dbReference>
<reference evidence="5 6" key="1">
    <citation type="submission" date="2019-09" db="EMBL/GenBank/DDBJ databases">
        <title>Draft genome sequences of 48 bacterial type strains from the CCUG.</title>
        <authorList>
            <person name="Tunovic T."/>
            <person name="Pineiro-Iglesias B."/>
            <person name="Unosson C."/>
            <person name="Inganas E."/>
            <person name="Ohlen M."/>
            <person name="Cardew S."/>
            <person name="Jensie-Markopoulos S."/>
            <person name="Salva-Serra F."/>
            <person name="Jaen-Luchoro D."/>
            <person name="Karlsson R."/>
            <person name="Svensson-Stadler L."/>
            <person name="Chun J."/>
            <person name="Moore E."/>
        </authorList>
    </citation>
    <scope>NUCLEOTIDE SEQUENCE [LARGE SCALE GENOMIC DNA]</scope>
    <source>
        <strain evidence="5 6">CCUG 30977</strain>
    </source>
</reference>